<evidence type="ECO:0000256" key="4">
    <source>
        <dbReference type="ARBA" id="ARBA00023224"/>
    </source>
</evidence>
<keyword evidence="9" id="KW-1185">Reference proteome</keyword>
<evidence type="ECO:0000256" key="3">
    <source>
        <dbReference type="ARBA" id="ARBA00023134"/>
    </source>
</evidence>
<gene>
    <name evidence="8" type="ORF">JKP88DRAFT_195175</name>
</gene>
<name>A0A835YY90_9STRA</name>
<dbReference type="AlphaFoldDB" id="A0A835YY90"/>
<dbReference type="InterPro" id="IPR001019">
    <property type="entry name" value="Gprotein_alpha_su"/>
</dbReference>
<dbReference type="Gene3D" id="1.10.400.10">
    <property type="entry name" value="GI Alpha 1, domain 2-like"/>
    <property type="match status" value="1"/>
</dbReference>
<reference evidence="8" key="1">
    <citation type="submission" date="2021-02" db="EMBL/GenBank/DDBJ databases">
        <title>First Annotated Genome of the Yellow-green Alga Tribonema minus.</title>
        <authorList>
            <person name="Mahan K.M."/>
        </authorList>
    </citation>
    <scope>NUCLEOTIDE SEQUENCE</scope>
    <source>
        <strain evidence="8">UTEX B ZZ1240</strain>
    </source>
</reference>
<dbReference type="Gene3D" id="3.40.50.300">
    <property type="entry name" value="P-loop containing nucleotide triphosphate hydrolases"/>
    <property type="match status" value="1"/>
</dbReference>
<dbReference type="SUPFAM" id="SSF52540">
    <property type="entry name" value="P-loop containing nucleoside triphosphate hydrolases"/>
    <property type="match status" value="1"/>
</dbReference>
<evidence type="ECO:0000256" key="2">
    <source>
        <dbReference type="ARBA" id="ARBA00022741"/>
    </source>
</evidence>
<dbReference type="CDD" id="cd00066">
    <property type="entry name" value="G-alpha"/>
    <property type="match status" value="1"/>
</dbReference>
<feature type="binding site" evidence="6">
    <location>
        <position position="42"/>
    </location>
    <ligand>
        <name>Mg(2+)</name>
        <dbReference type="ChEBI" id="CHEBI:18420"/>
    </ligand>
</feature>
<dbReference type="SMART" id="SM00275">
    <property type="entry name" value="G_alpha"/>
    <property type="match status" value="1"/>
</dbReference>
<dbReference type="InterPro" id="IPR027417">
    <property type="entry name" value="P-loop_NTPase"/>
</dbReference>
<sequence>MGSCMSTQKEDVQIAKPAAAPADQPLTNFKILLLGAGESGKSTVLKQVRLIHKGKMTAKDIRQCTDAIRKNSVECMQAVLQAMTVHSIPLANEANAEARTRILTIQEDTTFSQQVADDITQLWSDTGVKACYEKRDLYWLLDAAAYYFDEVQRIADPGFEPTEDDVIMTRVRTTGIDSTDFVEPPFSYSVVDVGGQRNERRKWVHCFENVKAVVYLVGLSGYNQCLFEDASVNRMQESLKLFKQVVGNPIFKDTPIFLFLNKKDLFEQMIRKTSLRACFPEYSGPDGDVHAALQFVEGAFKAVMNEACPGKHVHTQVVAARVRMDMKIAWSEVKDTLKSVNAEQLKQQALATQRGSKSQGSSAARPPSKGAPPLQAHGVLTQ</sequence>
<dbReference type="PRINTS" id="PR00318">
    <property type="entry name" value="GPROTEINA"/>
</dbReference>
<dbReference type="GO" id="GO:0046872">
    <property type="term" value="F:metal ion binding"/>
    <property type="evidence" value="ECO:0007669"/>
    <property type="project" value="UniProtKB-KW"/>
</dbReference>
<dbReference type="GO" id="GO:0007188">
    <property type="term" value="P:adenylate cyclase-modulating G protein-coupled receptor signaling pathway"/>
    <property type="evidence" value="ECO:0007669"/>
    <property type="project" value="TreeGrafter"/>
</dbReference>
<proteinExistence type="predicted"/>
<evidence type="ECO:0000256" key="1">
    <source>
        <dbReference type="ARBA" id="ARBA00022723"/>
    </source>
</evidence>
<keyword evidence="2 5" id="KW-0547">Nucleotide-binding</keyword>
<dbReference type="OrthoDB" id="5817230at2759"/>
<dbReference type="GO" id="GO:0001664">
    <property type="term" value="F:G protein-coupled receptor binding"/>
    <property type="evidence" value="ECO:0007669"/>
    <property type="project" value="TreeGrafter"/>
</dbReference>
<protein>
    <submittedName>
        <fullName evidence="8">GPA4, alpha subunit of a heterotrimeric G protein</fullName>
    </submittedName>
</protein>
<evidence type="ECO:0000313" key="8">
    <source>
        <dbReference type="EMBL" id="KAG5183615.1"/>
    </source>
</evidence>
<feature type="binding site" evidence="5">
    <location>
        <begin position="192"/>
        <end position="196"/>
    </location>
    <ligand>
        <name>GTP</name>
        <dbReference type="ChEBI" id="CHEBI:37565"/>
    </ligand>
</feature>
<keyword evidence="4" id="KW-0807">Transducer</keyword>
<organism evidence="8 9">
    <name type="scientific">Tribonema minus</name>
    <dbReference type="NCBI Taxonomy" id="303371"/>
    <lineage>
        <taxon>Eukaryota</taxon>
        <taxon>Sar</taxon>
        <taxon>Stramenopiles</taxon>
        <taxon>Ochrophyta</taxon>
        <taxon>PX clade</taxon>
        <taxon>Xanthophyceae</taxon>
        <taxon>Tribonematales</taxon>
        <taxon>Tribonemataceae</taxon>
        <taxon>Tribonema</taxon>
    </lineage>
</organism>
<feature type="binding site" evidence="5">
    <location>
        <begin position="38"/>
        <end position="43"/>
    </location>
    <ligand>
        <name>GTP</name>
        <dbReference type="ChEBI" id="CHEBI:37565"/>
    </ligand>
</feature>
<comment type="caution">
    <text evidence="8">The sequence shown here is derived from an EMBL/GenBank/DDBJ whole genome shotgun (WGS) entry which is preliminary data.</text>
</comment>
<evidence type="ECO:0000313" key="9">
    <source>
        <dbReference type="Proteomes" id="UP000664859"/>
    </source>
</evidence>
<feature type="binding site" evidence="5">
    <location>
        <begin position="261"/>
        <end position="264"/>
    </location>
    <ligand>
        <name>GTP</name>
        <dbReference type="ChEBI" id="CHEBI:37565"/>
    </ligand>
</feature>
<dbReference type="GO" id="GO:0005525">
    <property type="term" value="F:GTP binding"/>
    <property type="evidence" value="ECO:0007669"/>
    <property type="project" value="UniProtKB-KW"/>
</dbReference>
<dbReference type="Pfam" id="PF00503">
    <property type="entry name" value="G-alpha"/>
    <property type="match status" value="1"/>
</dbReference>
<dbReference type="SUPFAM" id="SSF47895">
    <property type="entry name" value="Transducin (alpha subunit), insertion domain"/>
    <property type="match status" value="1"/>
</dbReference>
<dbReference type="GO" id="GO:0031683">
    <property type="term" value="F:G-protein beta/gamma-subunit complex binding"/>
    <property type="evidence" value="ECO:0007669"/>
    <property type="project" value="InterPro"/>
</dbReference>
<keyword evidence="6" id="KW-0460">Magnesium</keyword>
<dbReference type="Proteomes" id="UP000664859">
    <property type="component" value="Unassembled WGS sequence"/>
</dbReference>
<evidence type="ECO:0000256" key="5">
    <source>
        <dbReference type="PIRSR" id="PIRSR601019-1"/>
    </source>
</evidence>
<evidence type="ECO:0000256" key="7">
    <source>
        <dbReference type="SAM" id="MobiDB-lite"/>
    </source>
</evidence>
<evidence type="ECO:0000256" key="6">
    <source>
        <dbReference type="PIRSR" id="PIRSR601019-2"/>
    </source>
</evidence>
<dbReference type="GO" id="GO:0003924">
    <property type="term" value="F:GTPase activity"/>
    <property type="evidence" value="ECO:0007669"/>
    <property type="project" value="InterPro"/>
</dbReference>
<dbReference type="InterPro" id="IPR011025">
    <property type="entry name" value="GproteinA_insert"/>
</dbReference>
<keyword evidence="3 5" id="KW-0342">GTP-binding</keyword>
<dbReference type="EMBL" id="JAFCMP010000198">
    <property type="protein sequence ID" value="KAG5183615.1"/>
    <property type="molecule type" value="Genomic_DNA"/>
</dbReference>
<keyword evidence="1 6" id="KW-0479">Metal-binding</keyword>
<feature type="region of interest" description="Disordered" evidence="7">
    <location>
        <begin position="348"/>
        <end position="382"/>
    </location>
</feature>
<dbReference type="PANTHER" id="PTHR10218">
    <property type="entry name" value="GTP-BINDING PROTEIN ALPHA SUBUNIT"/>
    <property type="match status" value="1"/>
</dbReference>
<accession>A0A835YY90</accession>
<dbReference type="GO" id="GO:0005737">
    <property type="term" value="C:cytoplasm"/>
    <property type="evidence" value="ECO:0007669"/>
    <property type="project" value="TreeGrafter"/>
</dbReference>
<dbReference type="FunFam" id="3.40.50.300:FF:000692">
    <property type="entry name" value="Guanine nucleotide-binding protein subunit alpha"/>
    <property type="match status" value="1"/>
</dbReference>
<feature type="binding site" evidence="5">
    <location>
        <position position="320"/>
    </location>
    <ligand>
        <name>GTP</name>
        <dbReference type="ChEBI" id="CHEBI:37565"/>
    </ligand>
</feature>
<feature type="binding site" evidence="6">
    <location>
        <position position="173"/>
    </location>
    <ligand>
        <name>Mg(2+)</name>
        <dbReference type="ChEBI" id="CHEBI:18420"/>
    </ligand>
</feature>
<feature type="compositionally biased region" description="Polar residues" evidence="7">
    <location>
        <begin position="348"/>
        <end position="362"/>
    </location>
</feature>
<dbReference type="GO" id="GO:0005834">
    <property type="term" value="C:heterotrimeric G-protein complex"/>
    <property type="evidence" value="ECO:0007669"/>
    <property type="project" value="TreeGrafter"/>
</dbReference>
<dbReference type="PROSITE" id="PS51882">
    <property type="entry name" value="G_ALPHA"/>
    <property type="match status" value="1"/>
</dbReference>
<dbReference type="PANTHER" id="PTHR10218:SF193">
    <property type="entry name" value="GUANINE NUCLEOTIDE-BINDING PROTEIN ALPHA-8 SUBUNIT"/>
    <property type="match status" value="1"/>
</dbReference>